<proteinExistence type="predicted"/>
<gene>
    <name evidence="1" type="ORF">O6H91_14G065700</name>
</gene>
<keyword evidence="2" id="KW-1185">Reference proteome</keyword>
<sequence>MLNAKNNPEWLEEVDIVIHESLLREKYHISAKKSESHLLKKMKAHRYNSKNQFVMAEGSRAVVPGIPDFLLQTQIGVKISRCRRGGEAAVIPKTECDTSRGYRAAPMPEYPNFLLTLGEKARVAICKYHPLLFCPCLLNNSFTL</sequence>
<accession>A0ACC2BQA9</accession>
<dbReference type="Proteomes" id="UP001162992">
    <property type="component" value="Chromosome 14"/>
</dbReference>
<evidence type="ECO:0000313" key="2">
    <source>
        <dbReference type="Proteomes" id="UP001162992"/>
    </source>
</evidence>
<evidence type="ECO:0000313" key="1">
    <source>
        <dbReference type="EMBL" id="KAJ7531941.1"/>
    </source>
</evidence>
<dbReference type="EMBL" id="CM055105">
    <property type="protein sequence ID" value="KAJ7531941.1"/>
    <property type="molecule type" value="Genomic_DNA"/>
</dbReference>
<comment type="caution">
    <text evidence="1">The sequence shown here is derived from an EMBL/GenBank/DDBJ whole genome shotgun (WGS) entry which is preliminary data.</text>
</comment>
<name>A0ACC2BQA9_DIPCM</name>
<protein>
    <submittedName>
        <fullName evidence="1">Uncharacterized protein</fullName>
    </submittedName>
</protein>
<organism evidence="1 2">
    <name type="scientific">Diphasiastrum complanatum</name>
    <name type="common">Issler's clubmoss</name>
    <name type="synonym">Lycopodium complanatum</name>
    <dbReference type="NCBI Taxonomy" id="34168"/>
    <lineage>
        <taxon>Eukaryota</taxon>
        <taxon>Viridiplantae</taxon>
        <taxon>Streptophyta</taxon>
        <taxon>Embryophyta</taxon>
        <taxon>Tracheophyta</taxon>
        <taxon>Lycopodiopsida</taxon>
        <taxon>Lycopodiales</taxon>
        <taxon>Lycopodiaceae</taxon>
        <taxon>Lycopodioideae</taxon>
        <taxon>Diphasiastrum</taxon>
    </lineage>
</organism>
<reference evidence="2" key="1">
    <citation type="journal article" date="2024" name="Proc. Natl. Acad. Sci. U.S.A.">
        <title>Extraordinary preservation of gene collinearity over three hundred million years revealed in homosporous lycophytes.</title>
        <authorList>
            <person name="Li C."/>
            <person name="Wickell D."/>
            <person name="Kuo L.Y."/>
            <person name="Chen X."/>
            <person name="Nie B."/>
            <person name="Liao X."/>
            <person name="Peng D."/>
            <person name="Ji J."/>
            <person name="Jenkins J."/>
            <person name="Williams M."/>
            <person name="Shu S."/>
            <person name="Plott C."/>
            <person name="Barry K."/>
            <person name="Rajasekar S."/>
            <person name="Grimwood J."/>
            <person name="Han X."/>
            <person name="Sun S."/>
            <person name="Hou Z."/>
            <person name="He W."/>
            <person name="Dai G."/>
            <person name="Sun C."/>
            <person name="Schmutz J."/>
            <person name="Leebens-Mack J.H."/>
            <person name="Li F.W."/>
            <person name="Wang L."/>
        </authorList>
    </citation>
    <scope>NUCLEOTIDE SEQUENCE [LARGE SCALE GENOMIC DNA]</scope>
    <source>
        <strain evidence="2">cv. PW_Plant_1</strain>
    </source>
</reference>